<keyword evidence="1" id="KW-0233">DNA recombination</keyword>
<dbReference type="PROSITE" id="PS51898">
    <property type="entry name" value="TYR_RECOMBINASE"/>
    <property type="match status" value="1"/>
</dbReference>
<dbReference type="GO" id="GO:0015074">
    <property type="term" value="P:DNA integration"/>
    <property type="evidence" value="ECO:0007669"/>
    <property type="project" value="InterPro"/>
</dbReference>
<dbReference type="GO" id="GO:0006310">
    <property type="term" value="P:DNA recombination"/>
    <property type="evidence" value="ECO:0007669"/>
    <property type="project" value="UniProtKB-KW"/>
</dbReference>
<protein>
    <submittedName>
        <fullName evidence="3">Site-specific integrase</fullName>
    </submittedName>
</protein>
<feature type="domain" description="Tyr recombinase" evidence="2">
    <location>
        <begin position="1"/>
        <end position="174"/>
    </location>
</feature>
<dbReference type="InterPro" id="IPR002104">
    <property type="entry name" value="Integrase_catalytic"/>
</dbReference>
<organism evidence="3 4">
    <name type="scientific">Eubacterium ventriosum</name>
    <dbReference type="NCBI Taxonomy" id="39496"/>
    <lineage>
        <taxon>Bacteria</taxon>
        <taxon>Bacillati</taxon>
        <taxon>Bacillota</taxon>
        <taxon>Clostridia</taxon>
        <taxon>Eubacteriales</taxon>
        <taxon>Eubacteriaceae</taxon>
        <taxon>Eubacterium</taxon>
    </lineage>
</organism>
<dbReference type="PANTHER" id="PTHR30349">
    <property type="entry name" value="PHAGE INTEGRASE-RELATED"/>
    <property type="match status" value="1"/>
</dbReference>
<reference evidence="3 4" key="1">
    <citation type="submission" date="2018-08" db="EMBL/GenBank/DDBJ databases">
        <title>A genome reference for cultivated species of the human gut microbiota.</title>
        <authorList>
            <person name="Zou Y."/>
            <person name="Xue W."/>
            <person name="Luo G."/>
        </authorList>
    </citation>
    <scope>NUCLEOTIDE SEQUENCE [LARGE SCALE GENOMIC DNA]</scope>
    <source>
        <strain evidence="3 4">AM42-30</strain>
    </source>
</reference>
<evidence type="ECO:0000313" key="3">
    <source>
        <dbReference type="EMBL" id="RHA81286.1"/>
    </source>
</evidence>
<evidence type="ECO:0000313" key="4">
    <source>
        <dbReference type="Proteomes" id="UP000285740"/>
    </source>
</evidence>
<dbReference type="AlphaFoldDB" id="A0A413T8A0"/>
<dbReference type="SUPFAM" id="SSF56349">
    <property type="entry name" value="DNA breaking-rejoining enzymes"/>
    <property type="match status" value="1"/>
</dbReference>
<dbReference type="Proteomes" id="UP000285740">
    <property type="component" value="Unassembled WGS sequence"/>
</dbReference>
<evidence type="ECO:0000259" key="2">
    <source>
        <dbReference type="PROSITE" id="PS51898"/>
    </source>
</evidence>
<sequence>MELFLNRLDKRRDILLYKMLYLTGARIQEVLDLEIDSVPLPDMSQLVGCFRQIKSKGKTRDLYVPMSLIKELDDFIMEERNLIDTDHSYIFVSEQKRQLGKQLTYRAAYDKLKKVQKEIGVDFNFHDLRHTFCSSLVQSGMDVSVVRMIMGHEHLSTTQKYTHLSNPYIEDSLSRYWNQSTLIGGGSDGK</sequence>
<evidence type="ECO:0000256" key="1">
    <source>
        <dbReference type="ARBA" id="ARBA00023172"/>
    </source>
</evidence>
<dbReference type="Pfam" id="PF00589">
    <property type="entry name" value="Phage_integrase"/>
    <property type="match status" value="1"/>
</dbReference>
<dbReference type="CDD" id="cd00397">
    <property type="entry name" value="DNA_BRE_C"/>
    <property type="match status" value="1"/>
</dbReference>
<comment type="caution">
    <text evidence="3">The sequence shown here is derived from an EMBL/GenBank/DDBJ whole genome shotgun (WGS) entry which is preliminary data.</text>
</comment>
<gene>
    <name evidence="3" type="ORF">DW918_03515</name>
</gene>
<dbReference type="InterPro" id="IPR050090">
    <property type="entry name" value="Tyrosine_recombinase_XerCD"/>
</dbReference>
<proteinExistence type="predicted"/>
<accession>A0A413T8A0</accession>
<dbReference type="EMBL" id="QSFV01000006">
    <property type="protein sequence ID" value="RHA81286.1"/>
    <property type="molecule type" value="Genomic_DNA"/>
</dbReference>
<name>A0A413T8A0_9FIRM</name>
<dbReference type="PANTHER" id="PTHR30349:SF64">
    <property type="entry name" value="PROPHAGE INTEGRASE INTD-RELATED"/>
    <property type="match status" value="1"/>
</dbReference>
<dbReference type="InterPro" id="IPR013762">
    <property type="entry name" value="Integrase-like_cat_sf"/>
</dbReference>
<dbReference type="Gene3D" id="1.10.443.10">
    <property type="entry name" value="Intergrase catalytic core"/>
    <property type="match status" value="1"/>
</dbReference>
<dbReference type="GO" id="GO:0003677">
    <property type="term" value="F:DNA binding"/>
    <property type="evidence" value="ECO:0007669"/>
    <property type="project" value="InterPro"/>
</dbReference>
<dbReference type="InterPro" id="IPR011010">
    <property type="entry name" value="DNA_brk_join_enz"/>
</dbReference>